<dbReference type="Proteomes" id="UP001519308">
    <property type="component" value="Unassembled WGS sequence"/>
</dbReference>
<keyword evidence="2" id="KW-0132">Cell division</keyword>
<sequence length="160" mass="18130">MLIENESNSIHGNTVLAPKTTALPKEKIKVKKKVKSNSEENRQRLLKAMKFAGTLASSFVIAFTILFRYSSIYSTQKELININNQISDLAEENEGLKVQLLKYNNISYIEEVATKELKMITPVAGSAVYCNLKSIELPHEEKNIESASRKFLDKLKSFLF</sequence>
<keyword evidence="3" id="KW-1185">Reference proteome</keyword>
<dbReference type="Pfam" id="PF04977">
    <property type="entry name" value="DivIC"/>
    <property type="match status" value="1"/>
</dbReference>
<dbReference type="InterPro" id="IPR007060">
    <property type="entry name" value="FtsL/DivIC"/>
</dbReference>
<keyword evidence="1" id="KW-1133">Transmembrane helix</keyword>
<proteinExistence type="predicted"/>
<dbReference type="GO" id="GO:0051301">
    <property type="term" value="P:cell division"/>
    <property type="evidence" value="ECO:0007669"/>
    <property type="project" value="UniProtKB-KW"/>
</dbReference>
<organism evidence="2 3">
    <name type="scientific">Clostridium punense</name>
    <dbReference type="NCBI Taxonomy" id="1054297"/>
    <lineage>
        <taxon>Bacteria</taxon>
        <taxon>Bacillati</taxon>
        <taxon>Bacillota</taxon>
        <taxon>Clostridia</taxon>
        <taxon>Eubacteriales</taxon>
        <taxon>Clostridiaceae</taxon>
        <taxon>Clostridium</taxon>
    </lineage>
</organism>
<feature type="transmembrane region" description="Helical" evidence="1">
    <location>
        <begin position="51"/>
        <end position="69"/>
    </location>
</feature>
<evidence type="ECO:0000256" key="1">
    <source>
        <dbReference type="SAM" id="Phobius"/>
    </source>
</evidence>
<gene>
    <name evidence="2" type="ORF">J2Z44_001569</name>
</gene>
<dbReference type="EMBL" id="JAGGLL010000010">
    <property type="protein sequence ID" value="MBP2021773.1"/>
    <property type="molecule type" value="Genomic_DNA"/>
</dbReference>
<comment type="caution">
    <text evidence="2">The sequence shown here is derived from an EMBL/GenBank/DDBJ whole genome shotgun (WGS) entry which is preliminary data.</text>
</comment>
<dbReference type="RefSeq" id="WP_021282390.1">
    <property type="nucleotide sequence ID" value="NZ_JAGGLL010000010.1"/>
</dbReference>
<keyword evidence="1" id="KW-0472">Membrane</keyword>
<keyword evidence="1" id="KW-0812">Transmembrane</keyword>
<name>A0ABS4K1W6_9CLOT</name>
<keyword evidence="2" id="KW-0131">Cell cycle</keyword>
<protein>
    <submittedName>
        <fullName evidence="2">Cell division protein FtsL</fullName>
    </submittedName>
</protein>
<evidence type="ECO:0000313" key="3">
    <source>
        <dbReference type="Proteomes" id="UP001519308"/>
    </source>
</evidence>
<evidence type="ECO:0000313" key="2">
    <source>
        <dbReference type="EMBL" id="MBP2021773.1"/>
    </source>
</evidence>
<reference evidence="2 3" key="1">
    <citation type="submission" date="2021-03" db="EMBL/GenBank/DDBJ databases">
        <title>Genomic Encyclopedia of Type Strains, Phase IV (KMG-IV): sequencing the most valuable type-strain genomes for metagenomic binning, comparative biology and taxonomic classification.</title>
        <authorList>
            <person name="Goeker M."/>
        </authorList>
    </citation>
    <scope>NUCLEOTIDE SEQUENCE [LARGE SCALE GENOMIC DNA]</scope>
    <source>
        <strain evidence="2 3">DSM 28650</strain>
    </source>
</reference>
<accession>A0ABS4K1W6</accession>